<organism evidence="8 9">
    <name type="scientific">Fusarium oxysporum f. sp. cubense</name>
    <dbReference type="NCBI Taxonomy" id="61366"/>
    <lineage>
        <taxon>Eukaryota</taxon>
        <taxon>Fungi</taxon>
        <taxon>Dikarya</taxon>
        <taxon>Ascomycota</taxon>
        <taxon>Pezizomycotina</taxon>
        <taxon>Sordariomycetes</taxon>
        <taxon>Hypocreomycetidae</taxon>
        <taxon>Hypocreales</taxon>
        <taxon>Nectriaceae</taxon>
        <taxon>Fusarium</taxon>
        <taxon>Fusarium oxysporum species complex</taxon>
    </lineage>
</organism>
<reference evidence="8 9" key="1">
    <citation type="journal article" date="2019" name="Microbiol. Resour. Announc.">
        <title>High-quality draft genome sequence of Fusarium oxysporum f. sp. cubense strain 160527, a causal agent of Panama disease.</title>
        <authorList>
            <person name="Asai S."/>
            <person name="Ayukawa Y."/>
            <person name="Gan P."/>
            <person name="Masuda S."/>
            <person name="Komatsu K."/>
            <person name="Shirasu K."/>
            <person name="Arie T."/>
        </authorList>
    </citation>
    <scope>NUCLEOTIDE SEQUENCE [LARGE SCALE GENOMIC DNA]</scope>
    <source>
        <strain evidence="8 9">160527</strain>
    </source>
</reference>
<evidence type="ECO:0000256" key="1">
    <source>
        <dbReference type="ARBA" id="ARBA00001974"/>
    </source>
</evidence>
<dbReference type="PANTHER" id="PTHR13789">
    <property type="entry name" value="MONOOXYGENASE"/>
    <property type="match status" value="1"/>
</dbReference>
<comment type="similarity">
    <text evidence="2">Belongs to the paxM FAD-dependent monooxygenase family.</text>
</comment>
<sequence length="473" mass="52390">MALPTEDPLNKAAPNGVSVLIAGAGIAGLLCGLECYRNGMDVTLLEREPSSSPAGDFVVIGPSAKRIIQKNWPGWAKEWEKLQWNAEISYFKHSGEPVVGGFPFPKATGHLFLRPEIHKMMIAEAKRLDIKIVFNAKVVDYFEDEAKGGVELSDGRTLTADVVVAADGVHSKSWKLVLGDKPDQRSSGYSAYRTCYPAEIALKDPLVKKWWGPSIEAGKEVFQFFLGPDTHANILFGRDTVCWSVFHKDSNDTSEENWNAHLNADAAIAEFKKVAGWSPTILALVNTTPPGGVNDYRMMWRNPQAVQASPLGRVIQIGDACHTFLPTSANGAVQAMEDGASLAACLRLGGKEKIQLATKVHSLLRFQRVSCAQLMGFMNRQTLHHADWDAIKNDPIRIRRGPGWWIGSHDPEQYALDNFEAAASHITNKTPFENTNMPDDYQYKPWNIDEIEAEMRKPGFKPNEVFMDNGVLD</sequence>
<accession>A0A559LLL5</accession>
<dbReference type="PANTHER" id="PTHR13789:SF315">
    <property type="entry name" value="FAD-DEPENDENT MONOOXYGENASE MDPD"/>
    <property type="match status" value="1"/>
</dbReference>
<dbReference type="Gene3D" id="3.50.50.60">
    <property type="entry name" value="FAD/NAD(P)-binding domain"/>
    <property type="match status" value="1"/>
</dbReference>
<evidence type="ECO:0000256" key="2">
    <source>
        <dbReference type="ARBA" id="ARBA00007992"/>
    </source>
</evidence>
<dbReference type="InterPro" id="IPR050493">
    <property type="entry name" value="FAD-dep_Monooxygenase_BioMet"/>
</dbReference>
<evidence type="ECO:0000256" key="5">
    <source>
        <dbReference type="ARBA" id="ARBA00023002"/>
    </source>
</evidence>
<dbReference type="SUPFAM" id="SSF51905">
    <property type="entry name" value="FAD/NAD(P)-binding domain"/>
    <property type="match status" value="1"/>
</dbReference>
<evidence type="ECO:0000256" key="4">
    <source>
        <dbReference type="ARBA" id="ARBA00022827"/>
    </source>
</evidence>
<dbReference type="Proteomes" id="UP000320707">
    <property type="component" value="Unassembled WGS sequence"/>
</dbReference>
<protein>
    <submittedName>
        <fullName evidence="8">FAD-dependent monooxygenase fsr3</fullName>
    </submittedName>
</protein>
<keyword evidence="5" id="KW-0560">Oxidoreductase</keyword>
<dbReference type="AlphaFoldDB" id="A0A559LLL5"/>
<comment type="cofactor">
    <cofactor evidence="1">
        <name>FAD</name>
        <dbReference type="ChEBI" id="CHEBI:57692"/>
    </cofactor>
</comment>
<keyword evidence="3" id="KW-0285">Flavoprotein</keyword>
<keyword evidence="4" id="KW-0274">FAD</keyword>
<dbReference type="InterPro" id="IPR036188">
    <property type="entry name" value="FAD/NAD-bd_sf"/>
</dbReference>
<feature type="domain" description="FAD-binding" evidence="7">
    <location>
        <begin position="17"/>
        <end position="346"/>
    </location>
</feature>
<evidence type="ECO:0000256" key="6">
    <source>
        <dbReference type="ARBA" id="ARBA00023033"/>
    </source>
</evidence>
<dbReference type="PRINTS" id="PR00420">
    <property type="entry name" value="RNGMNOXGNASE"/>
</dbReference>
<name>A0A559LLL5_FUSOC</name>
<dbReference type="SUPFAM" id="SSF54373">
    <property type="entry name" value="FAD-linked reductases, C-terminal domain"/>
    <property type="match status" value="1"/>
</dbReference>
<dbReference type="GO" id="GO:0071949">
    <property type="term" value="F:FAD binding"/>
    <property type="evidence" value="ECO:0007669"/>
    <property type="project" value="InterPro"/>
</dbReference>
<dbReference type="Pfam" id="PF01494">
    <property type="entry name" value="FAD_binding_3"/>
    <property type="match status" value="1"/>
</dbReference>
<evidence type="ECO:0000313" key="8">
    <source>
        <dbReference type="EMBL" id="TVY75172.1"/>
    </source>
</evidence>
<dbReference type="EMBL" id="SRMI01000003">
    <property type="protein sequence ID" value="TVY75172.1"/>
    <property type="molecule type" value="Genomic_DNA"/>
</dbReference>
<dbReference type="InterPro" id="IPR002938">
    <property type="entry name" value="FAD-bd"/>
</dbReference>
<dbReference type="GO" id="GO:0004497">
    <property type="term" value="F:monooxygenase activity"/>
    <property type="evidence" value="ECO:0007669"/>
    <property type="project" value="UniProtKB-KW"/>
</dbReference>
<keyword evidence="6 8" id="KW-0503">Monooxygenase</keyword>
<proteinExistence type="inferred from homology"/>
<evidence type="ECO:0000313" key="9">
    <source>
        <dbReference type="Proteomes" id="UP000320707"/>
    </source>
</evidence>
<comment type="caution">
    <text evidence="8">The sequence shown here is derived from an EMBL/GenBank/DDBJ whole genome shotgun (WGS) entry which is preliminary data.</text>
</comment>
<gene>
    <name evidence="8" type="primary">fsr3-0</name>
    <name evidence="8" type="ORF">Focb16_v005354</name>
</gene>
<evidence type="ECO:0000256" key="3">
    <source>
        <dbReference type="ARBA" id="ARBA00022630"/>
    </source>
</evidence>
<evidence type="ECO:0000259" key="7">
    <source>
        <dbReference type="Pfam" id="PF01494"/>
    </source>
</evidence>